<dbReference type="Proteomes" id="UP000028058">
    <property type="component" value="Unassembled WGS sequence"/>
</dbReference>
<sequence>MSAGTHSPHPAARAAQTRLPWWAVVLPAVAFAVLLTLITGAQDAHAAAGAPSGLEQLLELLRNALFRGDR</sequence>
<keyword evidence="1" id="KW-0812">Transmembrane</keyword>
<gene>
    <name evidence="2" type="ORF">SFRA_004265</name>
</gene>
<comment type="caution">
    <text evidence="2">The sequence shown here is derived from an EMBL/GenBank/DDBJ whole genome shotgun (WGS) entry which is preliminary data.</text>
</comment>
<evidence type="ECO:0000313" key="2">
    <source>
        <dbReference type="EMBL" id="RKM99400.1"/>
    </source>
</evidence>
<proteinExistence type="predicted"/>
<feature type="transmembrane region" description="Helical" evidence="1">
    <location>
        <begin position="20"/>
        <end position="38"/>
    </location>
</feature>
<dbReference type="AlphaFoldDB" id="A0A420VAM0"/>
<keyword evidence="1" id="KW-0472">Membrane</keyword>
<dbReference type="RefSeq" id="WP_043469980.1">
    <property type="nucleotide sequence ID" value="NZ_CP134822.1"/>
</dbReference>
<reference evidence="2 3" key="1">
    <citation type="journal article" date="2014" name="Genome Announc.">
        <title>Draft Genome Sequence of Streptomyces fradiae ATCC 19609, a Strain Highly Sensitive to Antibiotics.</title>
        <authorList>
            <person name="Bekker O.B."/>
            <person name="Klimina K.M."/>
            <person name="Vatlin A.A."/>
            <person name="Zakharevich N.V."/>
            <person name="Kasianov A.S."/>
            <person name="Danilenko V.N."/>
        </authorList>
    </citation>
    <scope>NUCLEOTIDE SEQUENCE [LARGE SCALE GENOMIC DNA]</scope>
    <source>
        <strain evidence="2 3">ATCC 19609</strain>
    </source>
</reference>
<organism evidence="2 3">
    <name type="scientific">Streptomyces xinghaiensis</name>
    <dbReference type="NCBI Taxonomy" id="1038928"/>
    <lineage>
        <taxon>Bacteria</taxon>
        <taxon>Bacillati</taxon>
        <taxon>Actinomycetota</taxon>
        <taxon>Actinomycetes</taxon>
        <taxon>Kitasatosporales</taxon>
        <taxon>Streptomycetaceae</taxon>
        <taxon>Streptomyces</taxon>
    </lineage>
</organism>
<accession>A0A420VAM0</accession>
<evidence type="ECO:0000256" key="1">
    <source>
        <dbReference type="SAM" id="Phobius"/>
    </source>
</evidence>
<evidence type="ECO:0000313" key="3">
    <source>
        <dbReference type="Proteomes" id="UP000028058"/>
    </source>
</evidence>
<dbReference type="EMBL" id="JNAD02000001">
    <property type="protein sequence ID" value="RKM99400.1"/>
    <property type="molecule type" value="Genomic_DNA"/>
</dbReference>
<keyword evidence="1" id="KW-1133">Transmembrane helix</keyword>
<keyword evidence="3" id="KW-1185">Reference proteome</keyword>
<name>A0A420VAM0_9ACTN</name>
<protein>
    <submittedName>
        <fullName evidence="2">Uncharacterized protein</fullName>
    </submittedName>
</protein>